<dbReference type="Proteomes" id="UP001266305">
    <property type="component" value="Unassembled WGS sequence"/>
</dbReference>
<keyword evidence="2" id="KW-1185">Reference proteome</keyword>
<proteinExistence type="predicted"/>
<reference evidence="1 2" key="1">
    <citation type="submission" date="2023-05" db="EMBL/GenBank/DDBJ databases">
        <title>B98-5 Cell Line De Novo Hybrid Assembly: An Optical Mapping Approach.</title>
        <authorList>
            <person name="Kananen K."/>
            <person name="Auerbach J.A."/>
            <person name="Kautto E."/>
            <person name="Blachly J.S."/>
        </authorList>
    </citation>
    <scope>NUCLEOTIDE SEQUENCE [LARGE SCALE GENOMIC DNA]</scope>
    <source>
        <strain evidence="1">B95-8</strain>
        <tissue evidence="1">Cell line</tissue>
    </source>
</reference>
<dbReference type="EMBL" id="JASSZA010000009">
    <property type="protein sequence ID" value="KAK2101870.1"/>
    <property type="molecule type" value="Genomic_DNA"/>
</dbReference>
<gene>
    <name evidence="1" type="ORF">P7K49_019537</name>
</gene>
<evidence type="ECO:0000313" key="1">
    <source>
        <dbReference type="EMBL" id="KAK2101870.1"/>
    </source>
</evidence>
<accession>A0ABQ9UXR3</accession>
<evidence type="ECO:0000313" key="2">
    <source>
        <dbReference type="Proteomes" id="UP001266305"/>
    </source>
</evidence>
<protein>
    <submittedName>
        <fullName evidence="1">Uncharacterized protein</fullName>
    </submittedName>
</protein>
<sequence length="106" mass="12069">MRSRDDSRDGSSVSYQFTVSLHQFTNQHPSASTPYQVSLVLLSSSSQWLSCCYKETGAYAVDKLCLTLPSVLHLEPPMYFTCGRGFWYDELPSRYPFLGWVCGLLR</sequence>
<name>A0ABQ9UXR3_SAGOE</name>
<comment type="caution">
    <text evidence="1">The sequence shown here is derived from an EMBL/GenBank/DDBJ whole genome shotgun (WGS) entry which is preliminary data.</text>
</comment>
<organism evidence="1 2">
    <name type="scientific">Saguinus oedipus</name>
    <name type="common">Cotton-top tamarin</name>
    <name type="synonym">Oedipomidas oedipus</name>
    <dbReference type="NCBI Taxonomy" id="9490"/>
    <lineage>
        <taxon>Eukaryota</taxon>
        <taxon>Metazoa</taxon>
        <taxon>Chordata</taxon>
        <taxon>Craniata</taxon>
        <taxon>Vertebrata</taxon>
        <taxon>Euteleostomi</taxon>
        <taxon>Mammalia</taxon>
        <taxon>Eutheria</taxon>
        <taxon>Euarchontoglires</taxon>
        <taxon>Primates</taxon>
        <taxon>Haplorrhini</taxon>
        <taxon>Platyrrhini</taxon>
        <taxon>Cebidae</taxon>
        <taxon>Callitrichinae</taxon>
        <taxon>Saguinus</taxon>
    </lineage>
</organism>